<evidence type="ECO:0000313" key="1">
    <source>
        <dbReference type="EMBL" id="NMK54702.1"/>
    </source>
</evidence>
<comment type="caution">
    <text evidence="1">The sequence shown here is derived from an EMBL/GenBank/DDBJ whole genome shotgun (WGS) entry which is preliminary data.</text>
</comment>
<dbReference type="EMBL" id="JABBMI010000068">
    <property type="protein sequence ID" value="NMK54702.1"/>
    <property type="molecule type" value="Genomic_DNA"/>
</dbReference>
<gene>
    <name evidence="1" type="ORF">HHM24_08210</name>
</gene>
<evidence type="ECO:0000313" key="2">
    <source>
        <dbReference type="Proteomes" id="UP000538955"/>
    </source>
</evidence>
<accession>A0ABX1SSQ5</accession>
<proteinExistence type="predicted"/>
<organism evidence="1 2">
    <name type="scientific">Staphylococcus capitis</name>
    <dbReference type="NCBI Taxonomy" id="29388"/>
    <lineage>
        <taxon>Bacteria</taxon>
        <taxon>Bacillati</taxon>
        <taxon>Bacillota</taxon>
        <taxon>Bacilli</taxon>
        <taxon>Bacillales</taxon>
        <taxon>Staphylococcaceae</taxon>
        <taxon>Staphylococcus</taxon>
    </lineage>
</organism>
<dbReference type="RefSeq" id="WP_168992830.1">
    <property type="nucleotide sequence ID" value="NZ_JABBMI010000068.1"/>
</dbReference>
<keyword evidence="2" id="KW-1185">Reference proteome</keyword>
<protein>
    <submittedName>
        <fullName evidence="1">Uncharacterized protein</fullName>
    </submittedName>
</protein>
<name>A0ABX1SSQ5_STACP</name>
<dbReference type="Proteomes" id="UP000538955">
    <property type="component" value="Unassembled WGS sequence"/>
</dbReference>
<sequence>MDKLCKTTLLITMAVVTWKVVKIEKNTRFILRNFVYPKIDNTQSKTLMNIANHDLKDI</sequence>
<reference evidence="1 2" key="1">
    <citation type="submission" date="2020-04" db="EMBL/GenBank/DDBJ databases">
        <title>The Epidemiology and Molecular Characteristics of Linezolid-Resistant Staphylococcus capitis in Huashan Hospital, Shanghai.</title>
        <authorList>
            <person name="Ding L."/>
            <person name="Li P."/>
            <person name="Yang Y."/>
            <person name="Lin D."/>
            <person name="Xu X."/>
        </authorList>
    </citation>
    <scope>NUCLEOTIDE SEQUENCE [LARGE SCALE GENOMIC DNA]</scope>
    <source>
        <strain evidence="1 2">17-84</strain>
    </source>
</reference>